<dbReference type="GO" id="GO:0004519">
    <property type="term" value="F:endonuclease activity"/>
    <property type="evidence" value="ECO:0007669"/>
    <property type="project" value="UniProtKB-KW"/>
</dbReference>
<reference evidence="4" key="1">
    <citation type="journal article" date="2019" name="Int. J. Syst. Evol. Microbiol.">
        <title>The Global Catalogue of Microorganisms (GCM) 10K type strain sequencing project: providing services to taxonomists for standard genome sequencing and annotation.</title>
        <authorList>
            <consortium name="The Broad Institute Genomics Platform"/>
            <consortium name="The Broad Institute Genome Sequencing Center for Infectious Disease"/>
            <person name="Wu L."/>
            <person name="Ma J."/>
        </authorList>
    </citation>
    <scope>NUCLEOTIDE SEQUENCE [LARGE SCALE GENOMIC DNA]</scope>
    <source>
        <strain evidence="4">NBRC 109341</strain>
    </source>
</reference>
<evidence type="ECO:0000259" key="2">
    <source>
        <dbReference type="PROSITE" id="PS50164"/>
    </source>
</evidence>
<keyword evidence="4" id="KW-1185">Reference proteome</keyword>
<dbReference type="Pfam" id="PF01541">
    <property type="entry name" value="GIY-YIG"/>
    <property type="match status" value="1"/>
</dbReference>
<dbReference type="InterPro" id="IPR050190">
    <property type="entry name" value="UPF0213_domain"/>
</dbReference>
<keyword evidence="3" id="KW-0540">Nuclease</keyword>
<keyword evidence="3" id="KW-0378">Hydrolase</keyword>
<dbReference type="InterPro" id="IPR000305">
    <property type="entry name" value="GIY-YIG_endonuc"/>
</dbReference>
<dbReference type="SUPFAM" id="SSF82771">
    <property type="entry name" value="GIY-YIG endonuclease"/>
    <property type="match status" value="1"/>
</dbReference>
<proteinExistence type="inferred from homology"/>
<comment type="caution">
    <text evidence="3">The sequence shown here is derived from an EMBL/GenBank/DDBJ whole genome shotgun (WGS) entry which is preliminary data.</text>
</comment>
<dbReference type="SMART" id="SM00465">
    <property type="entry name" value="GIYc"/>
    <property type="match status" value="1"/>
</dbReference>
<dbReference type="Gene3D" id="3.40.1440.10">
    <property type="entry name" value="GIY-YIG endonuclease"/>
    <property type="match status" value="1"/>
</dbReference>
<dbReference type="RefSeq" id="WP_284308672.1">
    <property type="nucleotide sequence ID" value="NZ_BSPB01000036.1"/>
</dbReference>
<protein>
    <submittedName>
        <fullName evidence="3">Endonuclease</fullName>
    </submittedName>
</protein>
<accession>A0ABQ6CCD8</accession>
<dbReference type="InterPro" id="IPR035901">
    <property type="entry name" value="GIY-YIG_endonuc_sf"/>
</dbReference>
<dbReference type="PROSITE" id="PS50164">
    <property type="entry name" value="GIY_YIG"/>
    <property type="match status" value="1"/>
</dbReference>
<dbReference type="CDD" id="cd10448">
    <property type="entry name" value="GIY-YIG_unchar_3"/>
    <property type="match status" value="1"/>
</dbReference>
<evidence type="ECO:0000313" key="3">
    <source>
        <dbReference type="EMBL" id="GLS15867.1"/>
    </source>
</evidence>
<sequence length="98" mass="11575">MRERHPAVYVLASQRNGTLYVGVTSDLVQRIHQHRHELTGGFTQRYGVHQLVYFEPHGTMEAAITREKQLKKWRRAWKLALIESVNPEWRDLWPDLLG</sequence>
<evidence type="ECO:0000256" key="1">
    <source>
        <dbReference type="ARBA" id="ARBA00007435"/>
    </source>
</evidence>
<feature type="domain" description="GIY-YIG" evidence="2">
    <location>
        <begin position="4"/>
        <end position="80"/>
    </location>
</feature>
<dbReference type="PANTHER" id="PTHR34477">
    <property type="entry name" value="UPF0213 PROTEIN YHBQ"/>
    <property type="match status" value="1"/>
</dbReference>
<organism evidence="3 4">
    <name type="scientific">Hydrogenophaga electricum</name>
    <dbReference type="NCBI Taxonomy" id="1230953"/>
    <lineage>
        <taxon>Bacteria</taxon>
        <taxon>Pseudomonadati</taxon>
        <taxon>Pseudomonadota</taxon>
        <taxon>Betaproteobacteria</taxon>
        <taxon>Burkholderiales</taxon>
        <taxon>Comamonadaceae</taxon>
        <taxon>Hydrogenophaga</taxon>
    </lineage>
</organism>
<name>A0ABQ6CCD8_9BURK</name>
<evidence type="ECO:0000313" key="4">
    <source>
        <dbReference type="Proteomes" id="UP001156903"/>
    </source>
</evidence>
<gene>
    <name evidence="3" type="ORF">GCM10007935_33040</name>
</gene>
<dbReference type="EMBL" id="BSPB01000036">
    <property type="protein sequence ID" value="GLS15867.1"/>
    <property type="molecule type" value="Genomic_DNA"/>
</dbReference>
<comment type="similarity">
    <text evidence="1">Belongs to the UPF0213 family.</text>
</comment>
<dbReference type="PANTHER" id="PTHR34477:SF5">
    <property type="entry name" value="BSL5627 PROTEIN"/>
    <property type="match status" value="1"/>
</dbReference>
<dbReference type="Proteomes" id="UP001156903">
    <property type="component" value="Unassembled WGS sequence"/>
</dbReference>
<keyword evidence="3" id="KW-0255">Endonuclease</keyword>